<reference evidence="1 2" key="1">
    <citation type="submission" date="2018-10" db="EMBL/GenBank/DDBJ databases">
        <title>Phylogenomics of Brevibacillus.</title>
        <authorList>
            <person name="Dunlap C."/>
        </authorList>
    </citation>
    <scope>NUCLEOTIDE SEQUENCE [LARGE SCALE GENOMIC DNA]</scope>
    <source>
        <strain evidence="1 2">DSM 100115</strain>
    </source>
</reference>
<comment type="caution">
    <text evidence="1">The sequence shown here is derived from an EMBL/GenBank/DDBJ whole genome shotgun (WGS) entry which is preliminary data.</text>
</comment>
<accession>A0A3M8B536</accession>
<sequence>MFKKLNKSEAELVNHVYLKLDNGFVYRISKGSKAISPDPEKEQITTIVANMEPVTQEEIESVFGEEYDSLTIDKNVTLTYRYKKSDKKNLLLLYGESGKRPFYLVFLAVRAYTGEFGRSKRIKGNKEYQ</sequence>
<evidence type="ECO:0000313" key="1">
    <source>
        <dbReference type="EMBL" id="RNB58548.1"/>
    </source>
</evidence>
<dbReference type="Proteomes" id="UP000268829">
    <property type="component" value="Unassembled WGS sequence"/>
</dbReference>
<dbReference type="EMBL" id="RHHS01000017">
    <property type="protein sequence ID" value="RNB58548.1"/>
    <property type="molecule type" value="Genomic_DNA"/>
</dbReference>
<organism evidence="1 2">
    <name type="scientific">Brevibacillus gelatini</name>
    <dbReference type="NCBI Taxonomy" id="1655277"/>
    <lineage>
        <taxon>Bacteria</taxon>
        <taxon>Bacillati</taxon>
        <taxon>Bacillota</taxon>
        <taxon>Bacilli</taxon>
        <taxon>Bacillales</taxon>
        <taxon>Paenibacillaceae</taxon>
        <taxon>Brevibacillus</taxon>
    </lineage>
</organism>
<evidence type="ECO:0000313" key="2">
    <source>
        <dbReference type="Proteomes" id="UP000268829"/>
    </source>
</evidence>
<name>A0A3M8B536_9BACL</name>
<proteinExistence type="predicted"/>
<protein>
    <submittedName>
        <fullName evidence="1">Uncharacterized protein</fullName>
    </submittedName>
</protein>
<gene>
    <name evidence="1" type="ORF">EDM57_07435</name>
</gene>
<dbReference type="AlphaFoldDB" id="A0A3M8B536"/>
<dbReference type="RefSeq" id="WP_122904122.1">
    <property type="nucleotide sequence ID" value="NZ_RHHS01000017.1"/>
</dbReference>
<keyword evidence="2" id="KW-1185">Reference proteome</keyword>